<feature type="region of interest" description="Disordered" evidence="11">
    <location>
        <begin position="1138"/>
        <end position="1158"/>
    </location>
</feature>
<feature type="region of interest" description="Disordered" evidence="11">
    <location>
        <begin position="303"/>
        <end position="344"/>
    </location>
</feature>
<evidence type="ECO:0000256" key="5">
    <source>
        <dbReference type="ARBA" id="ARBA00022833"/>
    </source>
</evidence>
<feature type="domain" description="C2H2-type" evidence="12">
    <location>
        <begin position="1029"/>
        <end position="1056"/>
    </location>
</feature>
<evidence type="ECO:0000256" key="11">
    <source>
        <dbReference type="SAM" id="MobiDB-lite"/>
    </source>
</evidence>
<dbReference type="FunFam" id="3.30.160.60:FF:000112">
    <property type="entry name" value="Mds1 and evi1 complex locus protein"/>
    <property type="match status" value="1"/>
</dbReference>
<evidence type="ECO:0000256" key="9">
    <source>
        <dbReference type="ARBA" id="ARBA00023242"/>
    </source>
</evidence>
<dbReference type="GO" id="GO:0006355">
    <property type="term" value="P:regulation of DNA-templated transcription"/>
    <property type="evidence" value="ECO:0007669"/>
    <property type="project" value="UniProtKB-ARBA"/>
</dbReference>
<dbReference type="AlphaFoldDB" id="A0ABD2VY01"/>
<reference evidence="13 14" key="1">
    <citation type="journal article" date="2024" name="bioRxiv">
        <title>A reference genome for Trichogramma kaykai: A tiny desert-dwelling parasitoid wasp with competing sex-ratio distorters.</title>
        <authorList>
            <person name="Culotta J."/>
            <person name="Lindsey A.R."/>
        </authorList>
    </citation>
    <scope>NUCLEOTIDE SEQUENCE [LARGE SCALE GENOMIC DNA]</scope>
    <source>
        <strain evidence="13 14">KSX58</strain>
    </source>
</reference>
<feature type="domain" description="C2H2-type" evidence="12">
    <location>
        <begin position="1000"/>
        <end position="1028"/>
    </location>
</feature>
<feature type="domain" description="C2H2-type" evidence="12">
    <location>
        <begin position="478"/>
        <end position="505"/>
    </location>
</feature>
<evidence type="ECO:0000313" key="14">
    <source>
        <dbReference type="Proteomes" id="UP001627154"/>
    </source>
</evidence>
<feature type="compositionally biased region" description="Polar residues" evidence="11">
    <location>
        <begin position="650"/>
        <end position="673"/>
    </location>
</feature>
<dbReference type="PROSITE" id="PS00028">
    <property type="entry name" value="ZINC_FINGER_C2H2_1"/>
    <property type="match status" value="7"/>
</dbReference>
<dbReference type="PANTHER" id="PTHR16515">
    <property type="entry name" value="PR DOMAIN ZINC FINGER PROTEIN"/>
    <property type="match status" value="1"/>
</dbReference>
<keyword evidence="7" id="KW-0238">DNA-binding</keyword>
<sequence length="1183" mass="131777">MVALCHRLSVLYFKRRRNGQTKSSCLCPDGLLGSSDEGEPASGGARSVGGGCESGEMEENGSLRSLSSASSSVGGGGVGGGIDVGAGAGDSLSQSSASAAAFQQQLQQQRSQLGDYSRLIPSNVLENVLGNARLTNLDCFNLLMSELKQRTSMDGNAILPEDHDARQLTRYLLGLSHEKFQQVAKEMVSQEMLPKAIELRLSSAGRPFVRARKDIRPGEIIELPRCNSGNIWWSTNPKFDETYYGVVVKKDWFRFVPVVCNKNEANVEKLHNQDGWGYYLAKKTIYAGEELISYVAPGQEQEQQQQQQQQQQRQRQQQQQQRLTEDENTSEFASQHSGTSHADDDRYDDLELPVVIKCAVCNKSFFDIEVLNSHLITKHRYPSGVHNCKSCPAAYAWLPLLVRHRVVAHGDVRKYCCENCTKPCDSPQVFTDASNLQRHIRSHHVGARSHACSQCGKTFATSSGLKQHAHIHSSVKPFICPVCKKSYTQFSNLCRHKRMHTKCQTPIVCDKCNATFQTTSHLTKHKKCCGTFPSLQSPQQQHQQHHQQSGQLPPSAQQQSTGVAPLPQPPSDTNMQTNPFLYPGQSLFPHFYPSDFMNYQSSSLLRDYSMHCFTPKIDGLLSATMDRRFLETTQQPLKLEPKREDDPRQQDSQTPPRMMPPTSQELQVSSKVSPSAAEEATSSLRPSPARPPASQTEREHERSRSPEEEEEPRIKAEIKAEVKAEVKNESSDSPTELPLDLSVSKKHQHEDDDEDKEYEVKDVVKRRRTSFESEVEERRSDAKSASPQPTTTRKIDPESPIARSRSSREKTLSPDIKNTPVHSSSSPLRPSQERTLTPPTLSHHEAALAPHMVYPKPVHHPLFLENMYRNQSVSQFPNFSAATNPLQTMQAYGRGLPFLGPFGNGFGAPPRPNYSAVLQRAPTAASAYGSFAADAMMAAAAARHQPQQHHHQQPPPALFSSAVTQNRVRDRYSCKFCGKNFPRSANLTRHLRTHTGEQPYKCKFCERSFSISSNLQRHVRNIHHKERPFECQTCKRCFGQQTNLDRHLKKHEAEDGTMVASVADSAESSNENERDEAAYFDEIRSFMGKVTYNGGGGSGGGGARNEPYDFTPPHQQAAHIPGANASYEAVSSKIADSSIVHDDSSEDALSPEATSPQRFDLQIEGKRELLNNNMVEPVLGLTS</sequence>
<feature type="compositionally biased region" description="Basic and acidic residues" evidence="11">
    <location>
        <begin position="696"/>
        <end position="730"/>
    </location>
</feature>
<feature type="domain" description="C2H2-type" evidence="12">
    <location>
        <begin position="507"/>
        <end position="538"/>
    </location>
</feature>
<dbReference type="FunFam" id="3.30.160.60:FF:000653">
    <property type="entry name" value="Zinc finger protein Pegasus"/>
    <property type="match status" value="1"/>
</dbReference>
<comment type="caution">
    <text evidence="13">The sequence shown here is derived from an EMBL/GenBank/DDBJ whole genome shotgun (WGS) entry which is preliminary data.</text>
</comment>
<organism evidence="13 14">
    <name type="scientific">Trichogramma kaykai</name>
    <dbReference type="NCBI Taxonomy" id="54128"/>
    <lineage>
        <taxon>Eukaryota</taxon>
        <taxon>Metazoa</taxon>
        <taxon>Ecdysozoa</taxon>
        <taxon>Arthropoda</taxon>
        <taxon>Hexapoda</taxon>
        <taxon>Insecta</taxon>
        <taxon>Pterygota</taxon>
        <taxon>Neoptera</taxon>
        <taxon>Endopterygota</taxon>
        <taxon>Hymenoptera</taxon>
        <taxon>Apocrita</taxon>
        <taxon>Proctotrupomorpha</taxon>
        <taxon>Chalcidoidea</taxon>
        <taxon>Trichogrammatidae</taxon>
        <taxon>Trichogramma</taxon>
    </lineage>
</organism>
<feature type="compositionally biased region" description="Polar residues" evidence="11">
    <location>
        <begin position="783"/>
        <end position="792"/>
    </location>
</feature>
<dbReference type="FunFam" id="3.30.160.60:FF:000126">
    <property type="entry name" value="Mds1 and evi1 complex locus protein"/>
    <property type="match status" value="1"/>
</dbReference>
<feature type="region of interest" description="Disordered" evidence="11">
    <location>
        <begin position="633"/>
        <end position="838"/>
    </location>
</feature>
<dbReference type="SMART" id="SM00355">
    <property type="entry name" value="ZnF_C2H2"/>
    <property type="match status" value="9"/>
</dbReference>
<keyword evidence="8" id="KW-0804">Transcription</keyword>
<keyword evidence="6" id="KW-0805">Transcription regulation</keyword>
<feature type="compositionally biased region" description="Basic and acidic residues" evidence="11">
    <location>
        <begin position="639"/>
        <end position="649"/>
    </location>
</feature>
<evidence type="ECO:0000256" key="2">
    <source>
        <dbReference type="ARBA" id="ARBA00022723"/>
    </source>
</evidence>
<dbReference type="InterPro" id="IPR036236">
    <property type="entry name" value="Znf_C2H2_sf"/>
</dbReference>
<proteinExistence type="predicted"/>
<keyword evidence="5" id="KW-0862">Zinc</keyword>
<dbReference type="FunFam" id="3.30.160.60:FF:000150">
    <property type="entry name" value="Mds1 and evi1 complex locus protein"/>
    <property type="match status" value="1"/>
</dbReference>
<feature type="compositionally biased region" description="Polar residues" evidence="11">
    <location>
        <begin position="820"/>
        <end position="838"/>
    </location>
</feature>
<keyword evidence="3" id="KW-0677">Repeat</keyword>
<gene>
    <name evidence="13" type="ORF">TKK_019113</name>
</gene>
<feature type="compositionally biased region" description="Low complexity" evidence="11">
    <location>
        <begin position="303"/>
        <end position="322"/>
    </location>
</feature>
<keyword evidence="14" id="KW-1185">Reference proteome</keyword>
<keyword evidence="4 10" id="KW-0863">Zinc-finger</keyword>
<dbReference type="EMBL" id="JBJJXI010000158">
    <property type="protein sequence ID" value="KAL3385336.1"/>
    <property type="molecule type" value="Genomic_DNA"/>
</dbReference>
<dbReference type="InterPro" id="IPR013087">
    <property type="entry name" value="Znf_C2H2_type"/>
</dbReference>
<protein>
    <recommendedName>
        <fullName evidence="12">C2H2-type domain-containing protein</fullName>
    </recommendedName>
</protein>
<evidence type="ECO:0000256" key="1">
    <source>
        <dbReference type="ARBA" id="ARBA00004123"/>
    </source>
</evidence>
<evidence type="ECO:0000256" key="3">
    <source>
        <dbReference type="ARBA" id="ARBA00022737"/>
    </source>
</evidence>
<feature type="compositionally biased region" description="Low complexity" evidence="11">
    <location>
        <begin position="539"/>
        <end position="555"/>
    </location>
</feature>
<dbReference type="InterPro" id="IPR050331">
    <property type="entry name" value="Zinc_finger"/>
</dbReference>
<dbReference type="Gene3D" id="3.30.160.60">
    <property type="entry name" value="Classic Zinc Finger"/>
    <property type="match status" value="6"/>
</dbReference>
<feature type="region of interest" description="Disordered" evidence="11">
    <location>
        <begin position="35"/>
        <end position="74"/>
    </location>
</feature>
<dbReference type="Pfam" id="PF13912">
    <property type="entry name" value="zf-C2H2_6"/>
    <property type="match status" value="1"/>
</dbReference>
<dbReference type="GO" id="GO:0005634">
    <property type="term" value="C:nucleus"/>
    <property type="evidence" value="ECO:0007669"/>
    <property type="project" value="UniProtKB-SubCell"/>
</dbReference>
<feature type="compositionally biased region" description="Low complexity" evidence="11">
    <location>
        <begin position="62"/>
        <end position="72"/>
    </location>
</feature>
<dbReference type="SUPFAM" id="SSF57667">
    <property type="entry name" value="beta-beta-alpha zinc fingers"/>
    <property type="match status" value="4"/>
</dbReference>
<feature type="compositionally biased region" description="Polar residues" evidence="11">
    <location>
        <begin position="330"/>
        <end position="340"/>
    </location>
</feature>
<evidence type="ECO:0000256" key="8">
    <source>
        <dbReference type="ARBA" id="ARBA00023163"/>
    </source>
</evidence>
<dbReference type="PROSITE" id="PS50157">
    <property type="entry name" value="ZINC_FINGER_C2H2_2"/>
    <property type="match status" value="6"/>
</dbReference>
<comment type="subcellular location">
    <subcellularLocation>
        <location evidence="1">Nucleus</location>
    </subcellularLocation>
</comment>
<dbReference type="Proteomes" id="UP001627154">
    <property type="component" value="Unassembled WGS sequence"/>
</dbReference>
<evidence type="ECO:0000259" key="12">
    <source>
        <dbReference type="PROSITE" id="PS50157"/>
    </source>
</evidence>
<evidence type="ECO:0000256" key="10">
    <source>
        <dbReference type="PROSITE-ProRule" id="PRU00042"/>
    </source>
</evidence>
<feature type="domain" description="C2H2-type" evidence="12">
    <location>
        <begin position="972"/>
        <end position="999"/>
    </location>
</feature>
<keyword evidence="2" id="KW-0479">Metal-binding</keyword>
<dbReference type="GO" id="GO:0008270">
    <property type="term" value="F:zinc ion binding"/>
    <property type="evidence" value="ECO:0007669"/>
    <property type="project" value="UniProtKB-KW"/>
</dbReference>
<dbReference type="PANTHER" id="PTHR16515:SF66">
    <property type="entry name" value="C2H2-TYPE DOMAIN-CONTAINING PROTEIN"/>
    <property type="match status" value="1"/>
</dbReference>
<name>A0ABD2VY01_9HYME</name>
<feature type="region of interest" description="Disordered" evidence="11">
    <location>
        <begin position="539"/>
        <end position="580"/>
    </location>
</feature>
<evidence type="ECO:0000256" key="4">
    <source>
        <dbReference type="ARBA" id="ARBA00022771"/>
    </source>
</evidence>
<evidence type="ECO:0000256" key="7">
    <source>
        <dbReference type="ARBA" id="ARBA00023125"/>
    </source>
</evidence>
<dbReference type="FunFam" id="3.30.160.60:FF:000159">
    <property type="entry name" value="Mds1 and evi1 complex locus protein"/>
    <property type="match status" value="1"/>
</dbReference>
<evidence type="ECO:0000256" key="6">
    <source>
        <dbReference type="ARBA" id="ARBA00023015"/>
    </source>
</evidence>
<dbReference type="GO" id="GO:0003677">
    <property type="term" value="F:DNA binding"/>
    <property type="evidence" value="ECO:0007669"/>
    <property type="project" value="UniProtKB-KW"/>
</dbReference>
<dbReference type="Pfam" id="PF00096">
    <property type="entry name" value="zf-C2H2"/>
    <property type="match status" value="5"/>
</dbReference>
<evidence type="ECO:0000313" key="13">
    <source>
        <dbReference type="EMBL" id="KAL3385336.1"/>
    </source>
</evidence>
<feature type="domain" description="C2H2-type" evidence="12">
    <location>
        <begin position="450"/>
        <end position="477"/>
    </location>
</feature>
<accession>A0ABD2VY01</accession>
<keyword evidence="9" id="KW-0539">Nucleus</keyword>